<evidence type="ECO:0000259" key="3">
    <source>
        <dbReference type="SMART" id="SM00210"/>
    </source>
</evidence>
<dbReference type="InterPro" id="IPR013320">
    <property type="entry name" value="ConA-like_dom_sf"/>
</dbReference>
<dbReference type="EMBL" id="CAUEEQ010019055">
    <property type="protein sequence ID" value="CAJ0941539.1"/>
    <property type="molecule type" value="Genomic_DNA"/>
</dbReference>
<proteinExistence type="predicted"/>
<keyword evidence="1" id="KW-0732">Signal</keyword>
<evidence type="ECO:0000256" key="2">
    <source>
        <dbReference type="ARBA" id="ARBA00022737"/>
    </source>
</evidence>
<feature type="domain" description="Thrombospondin-like N-terminal" evidence="3">
    <location>
        <begin position="12"/>
        <end position="196"/>
    </location>
</feature>
<gene>
    <name evidence="4" type="ORF">RIMI_LOCUS9269663</name>
</gene>
<evidence type="ECO:0000313" key="4">
    <source>
        <dbReference type="EMBL" id="CAJ0941539.1"/>
    </source>
</evidence>
<evidence type="ECO:0000256" key="1">
    <source>
        <dbReference type="ARBA" id="ARBA00022729"/>
    </source>
</evidence>
<keyword evidence="5" id="KW-1185">Reference proteome</keyword>
<reference evidence="4" key="1">
    <citation type="submission" date="2023-07" db="EMBL/GenBank/DDBJ databases">
        <authorList>
            <person name="Stuckert A."/>
        </authorList>
    </citation>
    <scope>NUCLEOTIDE SEQUENCE</scope>
</reference>
<dbReference type="SMART" id="SM00210">
    <property type="entry name" value="TSPN"/>
    <property type="match status" value="1"/>
</dbReference>
<keyword evidence="2" id="KW-0677">Repeat</keyword>
<name>A0ABN9LIY0_9NEOB</name>
<accession>A0ABN9LIY0</accession>
<dbReference type="InterPro" id="IPR048287">
    <property type="entry name" value="TSPN-like_N"/>
</dbReference>
<dbReference type="SUPFAM" id="SSF49899">
    <property type="entry name" value="Concanavalin A-like lectins/glucanases"/>
    <property type="match status" value="1"/>
</dbReference>
<evidence type="ECO:0000313" key="5">
    <source>
        <dbReference type="Proteomes" id="UP001176940"/>
    </source>
</evidence>
<dbReference type="Gene3D" id="2.60.120.200">
    <property type="match status" value="1"/>
</dbReference>
<dbReference type="Proteomes" id="UP001176940">
    <property type="component" value="Unassembled WGS sequence"/>
</dbReference>
<comment type="caution">
    <text evidence="4">The sequence shown here is derived from an EMBL/GenBank/DDBJ whole genome shotgun (WGS) entry which is preliminary data.</text>
</comment>
<protein>
    <recommendedName>
        <fullName evidence="3">Thrombospondin-like N-terminal domain-containing protein</fullName>
    </recommendedName>
</protein>
<sequence>MYKIIFLTSYSGFNLIRRFSLQKMSSIKKIRNPKGPLIMRLGGARLVEQTAQVFPHGLPQEFTIVTTLMIKKPTTEEDWYLFQVSDMLGYPQLSLGVNGKDRNLEFRASGRDVDYVGCTFTGHGVYSLFDNQWHKIVLRVRERVVSIHIDCSFISSKPIEPRKPINNQGHAFIGLDMVKGEPVHFDIQKFLVYCDPQMAMQEGCCEILPAGCNNEASKTRRNVEGVENVQNSNLIEIPAKSKQQSYTRCFCLEDSLSKTVRKRVKFCTIQNEYHECIQHK</sequence>
<organism evidence="4 5">
    <name type="scientific">Ranitomeya imitator</name>
    <name type="common">mimic poison frog</name>
    <dbReference type="NCBI Taxonomy" id="111125"/>
    <lineage>
        <taxon>Eukaryota</taxon>
        <taxon>Metazoa</taxon>
        <taxon>Chordata</taxon>
        <taxon>Craniata</taxon>
        <taxon>Vertebrata</taxon>
        <taxon>Euteleostomi</taxon>
        <taxon>Amphibia</taxon>
        <taxon>Batrachia</taxon>
        <taxon>Anura</taxon>
        <taxon>Neobatrachia</taxon>
        <taxon>Hyloidea</taxon>
        <taxon>Dendrobatidae</taxon>
        <taxon>Dendrobatinae</taxon>
        <taxon>Ranitomeya</taxon>
    </lineage>
</organism>